<sequence length="141" mass="15758">MTGISRQARQWRIRREFTILKWAAAVGFGVFAVIVAGDTRGMLLCAAAAVLLGGFALRDVLAPVRLAADDQGLTMVTGLAHRERVFWPEVTHIRVARNARYGLRWELLEIETDETLHIFSSYELGTSCTEAAEELFRLRPA</sequence>
<keyword evidence="4" id="KW-1185">Reference proteome</keyword>
<dbReference type="InterPro" id="IPR019692">
    <property type="entry name" value="CFP-6_PH"/>
</dbReference>
<comment type="caution">
    <text evidence="3">The sequence shown here is derived from an EMBL/GenBank/DDBJ whole genome shotgun (WGS) entry which is preliminary data.</text>
</comment>
<evidence type="ECO:0000313" key="3">
    <source>
        <dbReference type="EMBL" id="GAA3814170.1"/>
    </source>
</evidence>
<protein>
    <recommendedName>
        <fullName evidence="2">Low molecular weight protein antigen 6 PH domain-containing protein</fullName>
    </recommendedName>
</protein>
<gene>
    <name evidence="3" type="ORF">GCM10022226_38780</name>
</gene>
<organism evidence="3 4">
    <name type="scientific">Sphaerisporangium flaviroseum</name>
    <dbReference type="NCBI Taxonomy" id="509199"/>
    <lineage>
        <taxon>Bacteria</taxon>
        <taxon>Bacillati</taxon>
        <taxon>Actinomycetota</taxon>
        <taxon>Actinomycetes</taxon>
        <taxon>Streptosporangiales</taxon>
        <taxon>Streptosporangiaceae</taxon>
        <taxon>Sphaerisporangium</taxon>
    </lineage>
</organism>
<evidence type="ECO:0000259" key="2">
    <source>
        <dbReference type="Pfam" id="PF10756"/>
    </source>
</evidence>
<keyword evidence="1" id="KW-0472">Membrane</keyword>
<feature type="transmembrane region" description="Helical" evidence="1">
    <location>
        <begin position="41"/>
        <end position="57"/>
    </location>
</feature>
<keyword evidence="1" id="KW-1133">Transmembrane helix</keyword>
<name>A0ABP7IBC2_9ACTN</name>
<feature type="domain" description="Low molecular weight protein antigen 6 PH" evidence="2">
    <location>
        <begin position="64"/>
        <end position="140"/>
    </location>
</feature>
<dbReference type="RefSeq" id="WP_344941597.1">
    <property type="nucleotide sequence ID" value="NZ_BAAAZR010000008.1"/>
</dbReference>
<dbReference type="Proteomes" id="UP001500888">
    <property type="component" value="Unassembled WGS sequence"/>
</dbReference>
<evidence type="ECO:0000313" key="4">
    <source>
        <dbReference type="Proteomes" id="UP001500888"/>
    </source>
</evidence>
<evidence type="ECO:0000256" key="1">
    <source>
        <dbReference type="SAM" id="Phobius"/>
    </source>
</evidence>
<proteinExistence type="predicted"/>
<dbReference type="EMBL" id="BAAAZR010000008">
    <property type="protein sequence ID" value="GAA3814170.1"/>
    <property type="molecule type" value="Genomic_DNA"/>
</dbReference>
<reference evidence="4" key="1">
    <citation type="journal article" date="2019" name="Int. J. Syst. Evol. Microbiol.">
        <title>The Global Catalogue of Microorganisms (GCM) 10K type strain sequencing project: providing services to taxonomists for standard genome sequencing and annotation.</title>
        <authorList>
            <consortium name="The Broad Institute Genomics Platform"/>
            <consortium name="The Broad Institute Genome Sequencing Center for Infectious Disease"/>
            <person name="Wu L."/>
            <person name="Ma J."/>
        </authorList>
    </citation>
    <scope>NUCLEOTIDE SEQUENCE [LARGE SCALE GENOMIC DNA]</scope>
    <source>
        <strain evidence="4">JCM 16908</strain>
    </source>
</reference>
<keyword evidence="1" id="KW-0812">Transmembrane</keyword>
<accession>A0ABP7IBC2</accession>
<dbReference type="Pfam" id="PF10756">
    <property type="entry name" value="bPH_6"/>
    <property type="match status" value="1"/>
</dbReference>
<feature type="transmembrane region" description="Helical" evidence="1">
    <location>
        <begin position="19"/>
        <end position="35"/>
    </location>
</feature>